<evidence type="ECO:0000256" key="6">
    <source>
        <dbReference type="ARBA" id="ARBA00022968"/>
    </source>
</evidence>
<evidence type="ECO:0000313" key="12">
    <source>
        <dbReference type="Proteomes" id="UP000274429"/>
    </source>
</evidence>
<evidence type="ECO:0000256" key="5">
    <source>
        <dbReference type="ARBA" id="ARBA00022692"/>
    </source>
</evidence>
<evidence type="ECO:0000313" key="13">
    <source>
        <dbReference type="WBParaSite" id="TTAC_0000594201-mRNA-1"/>
    </source>
</evidence>
<evidence type="ECO:0000256" key="9">
    <source>
        <dbReference type="ARBA" id="ARBA00023136"/>
    </source>
</evidence>
<evidence type="ECO:0000256" key="10">
    <source>
        <dbReference type="RuleBase" id="RU363063"/>
    </source>
</evidence>
<keyword evidence="6" id="KW-0735">Signal-anchor</keyword>
<keyword evidence="4" id="KW-0808">Transferase</keyword>
<dbReference type="GO" id="GO:0016758">
    <property type="term" value="F:hexosyltransferase activity"/>
    <property type="evidence" value="ECO:0007669"/>
    <property type="project" value="InterPro"/>
</dbReference>
<name>A0A0R3WYV2_HYDTA</name>
<keyword evidence="5" id="KW-0812">Transmembrane</keyword>
<dbReference type="AlphaFoldDB" id="A0A0R3WYV2"/>
<dbReference type="Gene3D" id="3.90.550.50">
    <property type="match status" value="1"/>
</dbReference>
<dbReference type="EMBL" id="UYWX01009765">
    <property type="protein sequence ID" value="VDM27986.1"/>
    <property type="molecule type" value="Genomic_DNA"/>
</dbReference>
<dbReference type="PANTHER" id="PTHR11214">
    <property type="entry name" value="BETA-1,3-N-ACETYLGLUCOSAMINYLTRANSFERASE"/>
    <property type="match status" value="1"/>
</dbReference>
<accession>A0A0R3WYV2</accession>
<evidence type="ECO:0000256" key="2">
    <source>
        <dbReference type="ARBA" id="ARBA00008661"/>
    </source>
</evidence>
<organism evidence="13">
    <name type="scientific">Hydatigena taeniaeformis</name>
    <name type="common">Feline tapeworm</name>
    <name type="synonym">Taenia taeniaeformis</name>
    <dbReference type="NCBI Taxonomy" id="6205"/>
    <lineage>
        <taxon>Eukaryota</taxon>
        <taxon>Metazoa</taxon>
        <taxon>Spiralia</taxon>
        <taxon>Lophotrochozoa</taxon>
        <taxon>Platyhelminthes</taxon>
        <taxon>Cestoda</taxon>
        <taxon>Eucestoda</taxon>
        <taxon>Cyclophyllidea</taxon>
        <taxon>Taeniidae</taxon>
        <taxon>Hydatigera</taxon>
    </lineage>
</organism>
<dbReference type="Proteomes" id="UP000274429">
    <property type="component" value="Unassembled WGS sequence"/>
</dbReference>
<dbReference type="InterPro" id="IPR002659">
    <property type="entry name" value="Glyco_trans_31"/>
</dbReference>
<dbReference type="OrthoDB" id="2139606at2759"/>
<protein>
    <recommendedName>
        <fullName evidence="10">Hexosyltransferase</fullName>
        <ecNumber evidence="10">2.4.1.-</ecNumber>
    </recommendedName>
</protein>
<dbReference type="WBParaSite" id="TTAC_0000594201-mRNA-1">
    <property type="protein sequence ID" value="TTAC_0000594201-mRNA-1"/>
    <property type="gene ID" value="TTAC_0000594201"/>
</dbReference>
<comment type="subcellular location">
    <subcellularLocation>
        <location evidence="1 10">Golgi apparatus membrane</location>
        <topology evidence="1 10">Single-pass type II membrane protein</topology>
    </subcellularLocation>
</comment>
<evidence type="ECO:0000313" key="11">
    <source>
        <dbReference type="EMBL" id="VDM27986.1"/>
    </source>
</evidence>
<reference evidence="11 12" key="2">
    <citation type="submission" date="2018-11" db="EMBL/GenBank/DDBJ databases">
        <authorList>
            <consortium name="Pathogen Informatics"/>
        </authorList>
    </citation>
    <scope>NUCLEOTIDE SEQUENCE [LARGE SCALE GENOMIC DNA]</scope>
</reference>
<reference evidence="13" key="1">
    <citation type="submission" date="2017-02" db="UniProtKB">
        <authorList>
            <consortium name="WormBaseParasite"/>
        </authorList>
    </citation>
    <scope>IDENTIFICATION</scope>
</reference>
<evidence type="ECO:0000256" key="3">
    <source>
        <dbReference type="ARBA" id="ARBA00022676"/>
    </source>
</evidence>
<evidence type="ECO:0000256" key="4">
    <source>
        <dbReference type="ARBA" id="ARBA00022679"/>
    </source>
</evidence>
<evidence type="ECO:0000256" key="7">
    <source>
        <dbReference type="ARBA" id="ARBA00022989"/>
    </source>
</evidence>
<keyword evidence="8 10" id="KW-0333">Golgi apparatus</keyword>
<dbReference type="PANTHER" id="PTHR11214:SF314">
    <property type="entry name" value="HEXOSYLTRANSFERASE"/>
    <property type="match status" value="1"/>
</dbReference>
<keyword evidence="12" id="KW-1185">Reference proteome</keyword>
<gene>
    <name evidence="11" type="ORF">TTAC_LOCUS5926</name>
</gene>
<keyword evidence="7" id="KW-1133">Transmembrane helix</keyword>
<comment type="similarity">
    <text evidence="2 10">Belongs to the glycosyltransferase 31 family.</text>
</comment>
<dbReference type="EC" id="2.4.1.-" evidence="10"/>
<dbReference type="STRING" id="6205.A0A0R3WYV2"/>
<sequence>MQHQRDLNPHTKLGVVFSLGLPRQHGGRIFNRDGHVIILRGPSGDLIEEYTNRGSEVLQKIEEEIEKYDDIVLTDYEDTYYNLTWKTVANLRWLSGFCDKVHNDVFMILDDDHGMNLTRVMDFLASMPKAKKRTSLFGYIARWDGATRNPLSKLFLSHREVPWNLMCAYPRGFCQIIGTDIIDDMAIGSAYTRHNYLHEDVYLGLLTFKLGIPLHHVDTMFSESMKPTPGVMV</sequence>
<evidence type="ECO:0000256" key="1">
    <source>
        <dbReference type="ARBA" id="ARBA00004323"/>
    </source>
</evidence>
<keyword evidence="9" id="KW-0472">Membrane</keyword>
<keyword evidence="3 10" id="KW-0328">Glycosyltransferase</keyword>
<dbReference type="GO" id="GO:0000139">
    <property type="term" value="C:Golgi membrane"/>
    <property type="evidence" value="ECO:0007669"/>
    <property type="project" value="UniProtKB-SubCell"/>
</dbReference>
<evidence type="ECO:0000256" key="8">
    <source>
        <dbReference type="ARBA" id="ARBA00023034"/>
    </source>
</evidence>
<dbReference type="Pfam" id="PF01762">
    <property type="entry name" value="Galactosyl_T"/>
    <property type="match status" value="1"/>
</dbReference>
<proteinExistence type="inferred from homology"/>
<dbReference type="GO" id="GO:0006493">
    <property type="term" value="P:protein O-linked glycosylation"/>
    <property type="evidence" value="ECO:0007669"/>
    <property type="project" value="TreeGrafter"/>
</dbReference>